<sequence>MAESSAVPMIVLTRHQDNVEAINSTLRNAGVAVRCNWIKELTDLGEALQQINAHMLVAFVGPDPADMIKVMTVVKQYGADVPVLFARDQVDEEIMANAMAQGARDVISLMNPNRLRAVVARELEASRQARALNSTISSAHEYREQLKSFMAGSADAIAHVQEGIIVDANPAWLDLYGYSDAEALTGTPLMDAFDPEAHAALKGALVACLQGKWSNHTLKANALLNDGSSVLLEMELSRVEFDGEPAVRLCFAARKRSEPGSDLNEQLTEALERDASTGALQRRFFIEHLKRALAQPIKAGVRELVAVQPDKLEAIAEDIGPLAFEDFIAQFAGLIGETRQPTDLFGRFGDGTLVLLMERGTARDIEVWATNLIRKVGTQVFRLGEKQISCACSVGVGLVDPRSPDPGSALLDALSARRAAENSGGGRVNIVDHRDEDTKREAADEVWVKRIRAALMENRFRLMQQPVASLLGEDKGMFDVLVRMVDEQGQELLPAEFMSAAERNDLMKNIDRWVIGASMTFIASRPVKQLFVRLSKDSVRDKSLLTWLANQLKASRIEPSRLAFQISEQIASEYLADTTELANGLRKAGFRFALEHFGTGRDPQRLIAHLPIDYVKVDGTLMQGLAVDQALQARVRELVDQAKERNIATIAERVEDANTMAVLWQLGIEFIQGYFVNEPEQVVMG</sequence>
<dbReference type="SMART" id="SM00091">
    <property type="entry name" value="PAS"/>
    <property type="match status" value="1"/>
</dbReference>
<feature type="domain" description="EAL" evidence="2">
    <location>
        <begin position="444"/>
        <end position="685"/>
    </location>
</feature>
<dbReference type="SUPFAM" id="SSF141868">
    <property type="entry name" value="EAL domain-like"/>
    <property type="match status" value="1"/>
</dbReference>
<dbReference type="Gene3D" id="3.20.20.450">
    <property type="entry name" value="EAL domain"/>
    <property type="match status" value="1"/>
</dbReference>
<proteinExistence type="predicted"/>
<dbReference type="NCBIfam" id="TIGR00229">
    <property type="entry name" value="sensory_box"/>
    <property type="match status" value="1"/>
</dbReference>
<dbReference type="InterPro" id="IPR000160">
    <property type="entry name" value="GGDEF_dom"/>
</dbReference>
<dbReference type="Proteomes" id="UP000661077">
    <property type="component" value="Unassembled WGS sequence"/>
</dbReference>
<protein>
    <submittedName>
        <fullName evidence="4">EAL domain-containing protein</fullName>
    </submittedName>
</protein>
<dbReference type="EMBL" id="JAEVLS010000004">
    <property type="protein sequence ID" value="MBM0107020.1"/>
    <property type="molecule type" value="Genomic_DNA"/>
</dbReference>
<dbReference type="InterPro" id="IPR050706">
    <property type="entry name" value="Cyclic-di-GMP_PDE-like"/>
</dbReference>
<evidence type="ECO:0000259" key="2">
    <source>
        <dbReference type="PROSITE" id="PS50883"/>
    </source>
</evidence>
<dbReference type="SUPFAM" id="SSF55785">
    <property type="entry name" value="PYP-like sensor domain (PAS domain)"/>
    <property type="match status" value="1"/>
</dbReference>
<evidence type="ECO:0000313" key="5">
    <source>
        <dbReference type="Proteomes" id="UP000661077"/>
    </source>
</evidence>
<feature type="domain" description="GGDEF" evidence="3">
    <location>
        <begin position="300"/>
        <end position="433"/>
    </location>
</feature>
<organism evidence="4 5">
    <name type="scientific">Steroidobacter gossypii</name>
    <dbReference type="NCBI Taxonomy" id="2805490"/>
    <lineage>
        <taxon>Bacteria</taxon>
        <taxon>Pseudomonadati</taxon>
        <taxon>Pseudomonadota</taxon>
        <taxon>Gammaproteobacteria</taxon>
        <taxon>Steroidobacterales</taxon>
        <taxon>Steroidobacteraceae</taxon>
        <taxon>Steroidobacter</taxon>
    </lineage>
</organism>
<dbReference type="InterPro" id="IPR035919">
    <property type="entry name" value="EAL_sf"/>
</dbReference>
<evidence type="ECO:0000313" key="4">
    <source>
        <dbReference type="EMBL" id="MBM0107020.1"/>
    </source>
</evidence>
<comment type="caution">
    <text evidence="4">The sequence shown here is derived from an EMBL/GenBank/DDBJ whole genome shotgun (WGS) entry which is preliminary data.</text>
</comment>
<dbReference type="RefSeq" id="WP_203169128.1">
    <property type="nucleotide sequence ID" value="NZ_JAEVLS010000004.1"/>
</dbReference>
<reference evidence="4 5" key="1">
    <citation type="journal article" date="2021" name="Int. J. Syst. Evol. Microbiol.">
        <title>Steroidobacter gossypii sp. nov., isolated from soil of cotton cropping field.</title>
        <authorList>
            <person name="Huang R."/>
            <person name="Yang S."/>
            <person name="Zhen C."/>
            <person name="Liu W."/>
        </authorList>
    </citation>
    <scope>NUCLEOTIDE SEQUENCE [LARGE SCALE GENOMIC DNA]</scope>
    <source>
        <strain evidence="4 5">S1-65</strain>
    </source>
</reference>
<dbReference type="InterPro" id="IPR011006">
    <property type="entry name" value="CheY-like_superfamily"/>
</dbReference>
<dbReference type="InterPro" id="IPR043128">
    <property type="entry name" value="Rev_trsase/Diguanyl_cyclase"/>
</dbReference>
<dbReference type="InterPro" id="IPR013767">
    <property type="entry name" value="PAS_fold"/>
</dbReference>
<dbReference type="Pfam" id="PF00989">
    <property type="entry name" value="PAS"/>
    <property type="match status" value="1"/>
</dbReference>
<dbReference type="CDD" id="cd00130">
    <property type="entry name" value="PAS"/>
    <property type="match status" value="1"/>
</dbReference>
<feature type="domain" description="PAS" evidence="1">
    <location>
        <begin position="162"/>
        <end position="212"/>
    </location>
</feature>
<dbReference type="InterPro" id="IPR000014">
    <property type="entry name" value="PAS"/>
</dbReference>
<dbReference type="SMART" id="SM00052">
    <property type="entry name" value="EAL"/>
    <property type="match status" value="1"/>
</dbReference>
<dbReference type="PANTHER" id="PTHR33121">
    <property type="entry name" value="CYCLIC DI-GMP PHOSPHODIESTERASE PDEF"/>
    <property type="match status" value="1"/>
</dbReference>
<dbReference type="Pfam" id="PF00563">
    <property type="entry name" value="EAL"/>
    <property type="match status" value="1"/>
</dbReference>
<keyword evidence="5" id="KW-1185">Reference proteome</keyword>
<accession>A0ABS1X1C1</accession>
<dbReference type="SMART" id="SM00267">
    <property type="entry name" value="GGDEF"/>
    <property type="match status" value="1"/>
</dbReference>
<gene>
    <name evidence="4" type="ORF">JM946_19965</name>
</gene>
<dbReference type="SUPFAM" id="SSF52172">
    <property type="entry name" value="CheY-like"/>
    <property type="match status" value="1"/>
</dbReference>
<dbReference type="Gene3D" id="3.30.450.20">
    <property type="entry name" value="PAS domain"/>
    <property type="match status" value="1"/>
</dbReference>
<evidence type="ECO:0000259" key="3">
    <source>
        <dbReference type="PROSITE" id="PS50887"/>
    </source>
</evidence>
<dbReference type="PROSITE" id="PS50887">
    <property type="entry name" value="GGDEF"/>
    <property type="match status" value="1"/>
</dbReference>
<dbReference type="CDD" id="cd01948">
    <property type="entry name" value="EAL"/>
    <property type="match status" value="1"/>
</dbReference>
<dbReference type="Pfam" id="PF00990">
    <property type="entry name" value="GGDEF"/>
    <property type="match status" value="1"/>
</dbReference>
<dbReference type="InterPro" id="IPR035965">
    <property type="entry name" value="PAS-like_dom_sf"/>
</dbReference>
<dbReference type="InterPro" id="IPR001633">
    <property type="entry name" value="EAL_dom"/>
</dbReference>
<dbReference type="InterPro" id="IPR029787">
    <property type="entry name" value="Nucleotide_cyclase"/>
</dbReference>
<dbReference type="PANTHER" id="PTHR33121:SF23">
    <property type="entry name" value="CYCLIC DI-GMP PHOSPHODIESTERASE PDEB"/>
    <property type="match status" value="1"/>
</dbReference>
<dbReference type="Gene3D" id="3.30.70.270">
    <property type="match status" value="1"/>
</dbReference>
<name>A0ABS1X1C1_9GAMM</name>
<evidence type="ECO:0000259" key="1">
    <source>
        <dbReference type="PROSITE" id="PS50112"/>
    </source>
</evidence>
<dbReference type="SUPFAM" id="SSF55073">
    <property type="entry name" value="Nucleotide cyclase"/>
    <property type="match status" value="1"/>
</dbReference>
<dbReference type="PROSITE" id="PS50112">
    <property type="entry name" value="PAS"/>
    <property type="match status" value="1"/>
</dbReference>
<dbReference type="PROSITE" id="PS50883">
    <property type="entry name" value="EAL"/>
    <property type="match status" value="1"/>
</dbReference>